<evidence type="ECO:0000256" key="1">
    <source>
        <dbReference type="SAM" id="Phobius"/>
    </source>
</evidence>
<keyword evidence="3" id="KW-1185">Reference proteome</keyword>
<name>A0A2I1PBP3_9MICO</name>
<keyword evidence="1" id="KW-1133">Transmembrane helix</keyword>
<dbReference type="EMBL" id="PKIZ01000006">
    <property type="protein sequence ID" value="PKZ42047.1"/>
    <property type="molecule type" value="Genomic_DNA"/>
</dbReference>
<feature type="transmembrane region" description="Helical" evidence="1">
    <location>
        <begin position="178"/>
        <end position="198"/>
    </location>
</feature>
<protein>
    <submittedName>
        <fullName evidence="2">Uncharacterized protein</fullName>
    </submittedName>
</protein>
<accession>A0A2I1PBP3</accession>
<keyword evidence="1" id="KW-0812">Transmembrane</keyword>
<feature type="transmembrane region" description="Helical" evidence="1">
    <location>
        <begin position="12"/>
        <end position="31"/>
    </location>
</feature>
<feature type="transmembrane region" description="Helical" evidence="1">
    <location>
        <begin position="108"/>
        <end position="131"/>
    </location>
</feature>
<keyword evidence="1" id="KW-0472">Membrane</keyword>
<evidence type="ECO:0000313" key="3">
    <source>
        <dbReference type="Proteomes" id="UP000234206"/>
    </source>
</evidence>
<feature type="transmembrane region" description="Helical" evidence="1">
    <location>
        <begin position="143"/>
        <end position="166"/>
    </location>
</feature>
<feature type="transmembrane region" description="Helical" evidence="1">
    <location>
        <begin position="43"/>
        <end position="63"/>
    </location>
</feature>
<dbReference type="Proteomes" id="UP000234206">
    <property type="component" value="Unassembled WGS sequence"/>
</dbReference>
<feature type="transmembrane region" description="Helical" evidence="1">
    <location>
        <begin position="75"/>
        <end position="96"/>
    </location>
</feature>
<organism evidence="2 3">
    <name type="scientific">Kytococcus schroeteri</name>
    <dbReference type="NCBI Taxonomy" id="138300"/>
    <lineage>
        <taxon>Bacteria</taxon>
        <taxon>Bacillati</taxon>
        <taxon>Actinomycetota</taxon>
        <taxon>Actinomycetes</taxon>
        <taxon>Micrococcales</taxon>
        <taxon>Kytococcaceae</taxon>
        <taxon>Kytococcus</taxon>
    </lineage>
</organism>
<proteinExistence type="predicted"/>
<reference evidence="2 3" key="1">
    <citation type="submission" date="2017-12" db="EMBL/GenBank/DDBJ databases">
        <title>Phylogenetic diversity of female urinary microbiome.</title>
        <authorList>
            <person name="Thomas-White K."/>
            <person name="Wolfe A.J."/>
        </authorList>
    </citation>
    <scope>NUCLEOTIDE SEQUENCE [LARGE SCALE GENOMIC DNA]</scope>
    <source>
        <strain evidence="2 3">UMB1298</strain>
    </source>
</reference>
<gene>
    <name evidence="2" type="ORF">CYJ76_04155</name>
</gene>
<comment type="caution">
    <text evidence="2">The sequence shown here is derived from an EMBL/GenBank/DDBJ whole genome shotgun (WGS) entry which is preliminary data.</text>
</comment>
<dbReference type="AlphaFoldDB" id="A0A2I1PBP3"/>
<evidence type="ECO:0000313" key="2">
    <source>
        <dbReference type="EMBL" id="PKZ42047.1"/>
    </source>
</evidence>
<sequence length="204" mass="20810">MGTRGTLRAVLPWAAYAASLWLAMGAAWWFFLVRKEDPGLATAWFTGTLSALLATMWAFPHSVKNLHVRPDTTGLWLAGAGLSALMATASVVGLVVTAAWDEVTVPVLAWVALVAGLLAEYTLAASTGMALGAMWRVGCGGGLLALALAAVTGVGAAAGVGALLLVVEPPSTPLPWPMMAVAMPLTVPLAAGALWLAAHLGSRG</sequence>